<accession>A0A1A9I3R8</accession>
<gene>
    <name evidence="1" type="ORF">A8C56_10515</name>
</gene>
<evidence type="ECO:0000313" key="2">
    <source>
        <dbReference type="Proteomes" id="UP000077667"/>
    </source>
</evidence>
<dbReference type="AlphaFoldDB" id="A0A1A9I3R8"/>
<evidence type="ECO:0008006" key="3">
    <source>
        <dbReference type="Google" id="ProtNLM"/>
    </source>
</evidence>
<protein>
    <recommendedName>
        <fullName evidence="3">RNA-binding protein</fullName>
    </recommendedName>
</protein>
<proteinExistence type="predicted"/>
<organism evidence="1 2">
    <name type="scientific">Niabella ginsenosidivorans</name>
    <dbReference type="NCBI Taxonomy" id="1176587"/>
    <lineage>
        <taxon>Bacteria</taxon>
        <taxon>Pseudomonadati</taxon>
        <taxon>Bacteroidota</taxon>
        <taxon>Chitinophagia</taxon>
        <taxon>Chitinophagales</taxon>
        <taxon>Chitinophagaceae</taxon>
        <taxon>Niabella</taxon>
    </lineage>
</organism>
<dbReference type="PANTHER" id="PTHR36456:SF1">
    <property type="entry name" value="UPF0232 PROTEIN SCO3875"/>
    <property type="match status" value="1"/>
</dbReference>
<reference evidence="1 2" key="1">
    <citation type="submission" date="2016-05" db="EMBL/GenBank/DDBJ databases">
        <title>Niabella ginsenosidivorans BS26 whole genome sequencing.</title>
        <authorList>
            <person name="Im W.T."/>
            <person name="Siddiqi M.Z."/>
        </authorList>
    </citation>
    <scope>NUCLEOTIDE SEQUENCE [LARGE SCALE GENOMIC DNA]</scope>
    <source>
        <strain evidence="1 2">BS26</strain>
    </source>
</reference>
<dbReference type="Pfam" id="PF05258">
    <property type="entry name" value="DciA"/>
    <property type="match status" value="1"/>
</dbReference>
<dbReference type="RefSeq" id="WP_067755520.1">
    <property type="nucleotide sequence ID" value="NZ_CP015772.1"/>
</dbReference>
<dbReference type="KEGG" id="nia:A8C56_10515"/>
<sequence length="93" mass="10703">MAEYSMGEALNEFLNKSRIKGDIQALRIDAIWEEIMGKTIARYTDKLQIIGERLIISTTVAPLKNELLYQRDKIIRRVNEALGQNVIKEVVIK</sequence>
<dbReference type="STRING" id="1176587.A8C56_10515"/>
<dbReference type="InterPro" id="IPR007922">
    <property type="entry name" value="DciA-like"/>
</dbReference>
<dbReference type="Proteomes" id="UP000077667">
    <property type="component" value="Chromosome"/>
</dbReference>
<evidence type="ECO:0000313" key="1">
    <source>
        <dbReference type="EMBL" id="ANH81360.1"/>
    </source>
</evidence>
<dbReference type="EMBL" id="CP015772">
    <property type="protein sequence ID" value="ANH81360.1"/>
    <property type="molecule type" value="Genomic_DNA"/>
</dbReference>
<dbReference type="OrthoDB" id="9804942at2"/>
<name>A0A1A9I3R8_9BACT</name>
<dbReference type="PANTHER" id="PTHR36456">
    <property type="entry name" value="UPF0232 PROTEIN SCO3875"/>
    <property type="match status" value="1"/>
</dbReference>
<keyword evidence="2" id="KW-1185">Reference proteome</keyword>